<keyword evidence="2" id="KW-1185">Reference proteome</keyword>
<sequence length="283" mass="31878">MNKRLYIPVLAACAFIVSCQGNKTEEGKAVAPVEVIATPSPIADSSSDLQASSPEIEDKSITVKETDTISLKGYILHFSPSQKTTFPSIFDDFKERQRVSKGMDYYDGVQAVEKMLLAKWADLCSVKDSMLVLKLDNGKTVSLPQWDKEKEMGHNLEHFFPRQNYYLVHVPFTEGNTWLLVNKKNGFKKYICGLPYFSPDGQSAITASYDLEAGYNFNGMEYLKVQGDSLAEEWRLEIGNNWGPSNIKWSDNSTVLVKRRTFEEEVNHAPGKNLVSKLVVTKK</sequence>
<comment type="caution">
    <text evidence="1">The sequence shown here is derived from an EMBL/GenBank/DDBJ whole genome shotgun (WGS) entry which is preliminary data.</text>
</comment>
<dbReference type="PROSITE" id="PS51257">
    <property type="entry name" value="PROKAR_LIPOPROTEIN"/>
    <property type="match status" value="1"/>
</dbReference>
<reference evidence="1 2" key="1">
    <citation type="submission" date="2020-08" db="EMBL/GenBank/DDBJ databases">
        <title>Genomic Encyclopedia of Type Strains, Phase IV (KMG-IV): sequencing the most valuable type-strain genomes for metagenomic binning, comparative biology and taxonomic classification.</title>
        <authorList>
            <person name="Goeker M."/>
        </authorList>
    </citation>
    <scope>NUCLEOTIDE SEQUENCE [LARGE SCALE GENOMIC DNA]</scope>
    <source>
        <strain evidence="1 2">DSM 29854</strain>
    </source>
</reference>
<dbReference type="RefSeq" id="WP_182512023.1">
    <property type="nucleotide sequence ID" value="NZ_JACJIQ010000003.1"/>
</dbReference>
<evidence type="ECO:0000313" key="1">
    <source>
        <dbReference type="EMBL" id="MBA9076215.1"/>
    </source>
</evidence>
<name>A0A839GKV0_9BACT</name>
<organism evidence="1 2">
    <name type="scientific">Rufibacter quisquiliarum</name>
    <dbReference type="NCBI Taxonomy" id="1549639"/>
    <lineage>
        <taxon>Bacteria</taxon>
        <taxon>Pseudomonadati</taxon>
        <taxon>Bacteroidota</taxon>
        <taxon>Cytophagia</taxon>
        <taxon>Cytophagales</taxon>
        <taxon>Hymenobacteraceae</taxon>
        <taxon>Rufibacter</taxon>
    </lineage>
</organism>
<evidence type="ECO:0000313" key="2">
    <source>
        <dbReference type="Proteomes" id="UP000563094"/>
    </source>
</evidence>
<dbReference type="AlphaFoldDB" id="A0A839GKV0"/>
<gene>
    <name evidence="1" type="ORF">FHS90_000919</name>
</gene>
<dbReference type="EMBL" id="JACJIQ010000003">
    <property type="protein sequence ID" value="MBA9076215.1"/>
    <property type="molecule type" value="Genomic_DNA"/>
</dbReference>
<accession>A0A839GKV0</accession>
<evidence type="ECO:0008006" key="3">
    <source>
        <dbReference type="Google" id="ProtNLM"/>
    </source>
</evidence>
<dbReference type="Proteomes" id="UP000563094">
    <property type="component" value="Unassembled WGS sequence"/>
</dbReference>
<proteinExistence type="predicted"/>
<protein>
    <recommendedName>
        <fullName evidence="3">Lipoprotein</fullName>
    </recommendedName>
</protein>